<name>A0ABP7K9X8_9RHOB</name>
<dbReference type="EMBL" id="BAABDF010000007">
    <property type="protein sequence ID" value="GAA3870511.1"/>
    <property type="molecule type" value="Genomic_DNA"/>
</dbReference>
<dbReference type="Proteomes" id="UP001399917">
    <property type="component" value="Unassembled WGS sequence"/>
</dbReference>
<evidence type="ECO:0008006" key="3">
    <source>
        <dbReference type="Google" id="ProtNLM"/>
    </source>
</evidence>
<comment type="caution">
    <text evidence="1">The sequence shown here is derived from an EMBL/GenBank/DDBJ whole genome shotgun (WGS) entry which is preliminary data.</text>
</comment>
<proteinExistence type="predicted"/>
<gene>
    <name evidence="1" type="ORF">GCM10022404_20600</name>
</gene>
<sequence>MLEIHPAIGPDNWLSGGDAIARRAAMRGLFLDYAERPDQLLEDWPEGRALHAEMVVVSGDKLVGTGMLVVDRDRADCPARIWGMAFDPEFRTDFLVFSLEEALLKDGAFEIDHEFIEGADGRLVPNPYADFDSLFSSLPTFEA</sequence>
<organism evidence="1 2">
    <name type="scientific">Celeribacter arenosi</name>
    <dbReference type="NCBI Taxonomy" id="792649"/>
    <lineage>
        <taxon>Bacteria</taxon>
        <taxon>Pseudomonadati</taxon>
        <taxon>Pseudomonadota</taxon>
        <taxon>Alphaproteobacteria</taxon>
        <taxon>Rhodobacterales</taxon>
        <taxon>Roseobacteraceae</taxon>
        <taxon>Celeribacter</taxon>
    </lineage>
</organism>
<evidence type="ECO:0000313" key="2">
    <source>
        <dbReference type="Proteomes" id="UP001399917"/>
    </source>
</evidence>
<keyword evidence="2" id="KW-1185">Reference proteome</keyword>
<reference evidence="2" key="1">
    <citation type="journal article" date="2019" name="Int. J. Syst. Evol. Microbiol.">
        <title>The Global Catalogue of Microorganisms (GCM) 10K type strain sequencing project: providing services to taxonomists for standard genome sequencing and annotation.</title>
        <authorList>
            <consortium name="The Broad Institute Genomics Platform"/>
            <consortium name="The Broad Institute Genome Sequencing Center for Infectious Disease"/>
            <person name="Wu L."/>
            <person name="Ma J."/>
        </authorList>
    </citation>
    <scope>NUCLEOTIDE SEQUENCE [LARGE SCALE GENOMIC DNA]</scope>
    <source>
        <strain evidence="2">JCM 17190</strain>
    </source>
</reference>
<accession>A0ABP7K9X8</accession>
<dbReference type="RefSeq" id="WP_344847000.1">
    <property type="nucleotide sequence ID" value="NZ_BAABDF010000007.1"/>
</dbReference>
<evidence type="ECO:0000313" key="1">
    <source>
        <dbReference type="EMBL" id="GAA3870511.1"/>
    </source>
</evidence>
<protein>
    <recommendedName>
        <fullName evidence="3">GNAT family N-acetyltransferase</fullName>
    </recommendedName>
</protein>